<reference evidence="20 21" key="1">
    <citation type="submission" date="2023-07" db="EMBL/GenBank/DDBJ databases">
        <title>Sorghum-associated microbial communities from plants grown in Nebraska, USA.</title>
        <authorList>
            <person name="Schachtman D."/>
        </authorList>
    </citation>
    <scope>NUCLEOTIDE SEQUENCE [LARGE SCALE GENOMIC DNA]</scope>
    <source>
        <strain evidence="20 21">BE308</strain>
    </source>
</reference>
<dbReference type="CDD" id="cd03353">
    <property type="entry name" value="LbH_GlmU_C"/>
    <property type="match status" value="1"/>
</dbReference>
<name>A0ABU1ZRL0_9BURK</name>
<dbReference type="PANTHER" id="PTHR43584">
    <property type="entry name" value="NUCLEOTIDYL TRANSFERASE"/>
    <property type="match status" value="1"/>
</dbReference>
<dbReference type="InterPro" id="IPR038009">
    <property type="entry name" value="GlmU_C_LbH"/>
</dbReference>
<dbReference type="NCBIfam" id="TIGR01173">
    <property type="entry name" value="glmU"/>
    <property type="match status" value="1"/>
</dbReference>
<sequence>MTSSFQVSGQSSGQEAQRAAVDVVIMAAGKGTRMKSKTPKVLHTLAGRPLLQHVLDTAAQLLARKVVVITGHGATEVEAACAINTGAAADFDLNFVRQEPQLGTGHAVQQAVPALADDGVVVVLSGDVPLTQPDTLFHLIRACGGDKLALLTLEQRDPTGYGRIVRAVNAVQAIVEHKDASDAQRQITEIYSGIMAVPAAQLKRWLARLDNQNAQKEYYLTDIVKFAVADGVGVVAHKIDDAVQVAGVNSPVQLAELERAYQLRQAHRLMEEGVRLADPARIDVRGDLLCAHDVSIDINCIFQGQVSLGEGVSIGAHCVIANAVIEAGAVIHPFTHIDGEKLGVTVGAGALIGPFARLRPGAKLGAEVHIGNFVEVKNSTLAKGAKANHLAYLGDATVGERVNYGAGSITANYDGANKHRTVIEADVHVGSNCVLVAPVTIGAGGTVGGGSTITKNTEPGALSVARGKQVSIANWARPAKQPKA</sequence>
<evidence type="ECO:0000256" key="5">
    <source>
        <dbReference type="ARBA" id="ARBA00022679"/>
    </source>
</evidence>
<evidence type="ECO:0000256" key="14">
    <source>
        <dbReference type="ARBA" id="ARBA00023316"/>
    </source>
</evidence>
<keyword evidence="5 18" id="KW-0808">Transferase</keyword>
<dbReference type="InterPro" id="IPR025877">
    <property type="entry name" value="MobA-like_NTP_Trfase"/>
</dbReference>
<comment type="similarity">
    <text evidence="3 18">In the N-terminal section; belongs to the N-acetylglucosamine-1-phosphate uridyltransferase family.</text>
</comment>
<dbReference type="Pfam" id="PF12804">
    <property type="entry name" value="NTP_transf_3"/>
    <property type="match status" value="1"/>
</dbReference>
<evidence type="ECO:0000256" key="12">
    <source>
        <dbReference type="ARBA" id="ARBA00023268"/>
    </source>
</evidence>
<evidence type="ECO:0000256" key="11">
    <source>
        <dbReference type="ARBA" id="ARBA00022984"/>
    </source>
</evidence>
<keyword evidence="9 18" id="KW-0460">Magnesium</keyword>
<feature type="binding site" evidence="18">
    <location>
        <position position="431"/>
    </location>
    <ligand>
        <name>acetyl-CoA</name>
        <dbReference type="ChEBI" id="CHEBI:57288"/>
    </ligand>
</feature>
<keyword evidence="14 18" id="KW-0961">Cell wall biogenesis/degradation</keyword>
<dbReference type="EC" id="2.3.1.157" evidence="18"/>
<accession>A0ABU1ZRL0</accession>
<feature type="binding site" evidence="18">
    <location>
        <position position="359"/>
    </location>
    <ligand>
        <name>UDP-N-acetyl-alpha-D-glucosamine</name>
        <dbReference type="ChEBI" id="CHEBI:57705"/>
    </ligand>
</feature>
<feature type="binding site" evidence="18">
    <location>
        <position position="466"/>
    </location>
    <ligand>
        <name>acetyl-CoA</name>
        <dbReference type="ChEBI" id="CHEBI:57288"/>
    </ligand>
</feature>
<comment type="similarity">
    <text evidence="2 18">In the C-terminal section; belongs to the transferase hexapeptide repeat family.</text>
</comment>
<feature type="binding site" evidence="18">
    <location>
        <begin position="103"/>
        <end position="104"/>
    </location>
    <ligand>
        <name>UDP-N-acetyl-alpha-D-glucosamine</name>
        <dbReference type="ChEBI" id="CHEBI:57705"/>
    </ligand>
</feature>
<comment type="catalytic activity">
    <reaction evidence="15 18">
        <text>alpha-D-glucosamine 1-phosphate + acetyl-CoA = N-acetyl-alpha-D-glucosamine 1-phosphate + CoA + H(+)</text>
        <dbReference type="Rhea" id="RHEA:13725"/>
        <dbReference type="ChEBI" id="CHEBI:15378"/>
        <dbReference type="ChEBI" id="CHEBI:57287"/>
        <dbReference type="ChEBI" id="CHEBI:57288"/>
        <dbReference type="ChEBI" id="CHEBI:57776"/>
        <dbReference type="ChEBI" id="CHEBI:58516"/>
        <dbReference type="EC" id="2.3.1.157"/>
    </reaction>
</comment>
<dbReference type="Gene3D" id="2.160.10.10">
    <property type="entry name" value="Hexapeptide repeat proteins"/>
    <property type="match status" value="1"/>
</dbReference>
<feature type="binding site" evidence="18">
    <location>
        <position position="176"/>
    </location>
    <ligand>
        <name>UDP-N-acetyl-alpha-D-glucosamine</name>
        <dbReference type="ChEBI" id="CHEBI:57705"/>
    </ligand>
</feature>
<feature type="binding site" evidence="18">
    <location>
        <position position="127"/>
    </location>
    <ligand>
        <name>Mg(2+)</name>
        <dbReference type="ChEBI" id="CHEBI:18420"/>
    </ligand>
</feature>
<dbReference type="InterPro" id="IPR011004">
    <property type="entry name" value="Trimer_LpxA-like_sf"/>
</dbReference>
<keyword evidence="21" id="KW-1185">Reference proteome</keyword>
<feature type="binding site" evidence="18">
    <location>
        <position position="392"/>
    </location>
    <ligand>
        <name>UDP-N-acetyl-alpha-D-glucosamine</name>
        <dbReference type="ChEBI" id="CHEBI:57705"/>
    </ligand>
</feature>
<dbReference type="InterPro" id="IPR005882">
    <property type="entry name" value="Bifunctional_GlmU"/>
</dbReference>
<comment type="caution">
    <text evidence="18">Lacks conserved residue(s) required for the propagation of feature annotation.</text>
</comment>
<feature type="binding site" evidence="18">
    <location>
        <position position="406"/>
    </location>
    <ligand>
        <name>acetyl-CoA</name>
        <dbReference type="ChEBI" id="CHEBI:57288"/>
    </ligand>
</feature>
<organism evidence="20 21">
    <name type="scientific">Rhodoferax saidenbachensis</name>
    <dbReference type="NCBI Taxonomy" id="1484693"/>
    <lineage>
        <taxon>Bacteria</taxon>
        <taxon>Pseudomonadati</taxon>
        <taxon>Pseudomonadota</taxon>
        <taxon>Betaproteobacteria</taxon>
        <taxon>Burkholderiales</taxon>
        <taxon>Comamonadaceae</taxon>
        <taxon>Rhodoferax</taxon>
    </lineage>
</organism>
<keyword evidence="13 18" id="KW-0012">Acyltransferase</keyword>
<evidence type="ECO:0000256" key="2">
    <source>
        <dbReference type="ARBA" id="ARBA00007707"/>
    </source>
</evidence>
<dbReference type="EC" id="2.7.7.23" evidence="18"/>
<evidence type="ECO:0000313" key="21">
    <source>
        <dbReference type="Proteomes" id="UP001268089"/>
    </source>
</evidence>
<dbReference type="InterPro" id="IPR029044">
    <property type="entry name" value="Nucleotide-diphossugar_trans"/>
</dbReference>
<comment type="pathway">
    <text evidence="18">Bacterial outer membrane biogenesis; LPS lipid A biosynthesis.</text>
</comment>
<feature type="binding site" evidence="18">
    <location>
        <position position="40"/>
    </location>
    <ligand>
        <name>UDP-N-acetyl-alpha-D-glucosamine</name>
        <dbReference type="ChEBI" id="CHEBI:57705"/>
    </ligand>
</feature>
<evidence type="ECO:0000256" key="6">
    <source>
        <dbReference type="ARBA" id="ARBA00022695"/>
    </source>
</evidence>
<feature type="binding site" evidence="18">
    <location>
        <position position="162"/>
    </location>
    <ligand>
        <name>UDP-N-acetyl-alpha-D-glucosamine</name>
        <dbReference type="ChEBI" id="CHEBI:57705"/>
    </ligand>
</feature>
<evidence type="ECO:0000256" key="8">
    <source>
        <dbReference type="ARBA" id="ARBA00022737"/>
    </source>
</evidence>
<dbReference type="PANTHER" id="PTHR43584:SF3">
    <property type="entry name" value="BIFUNCTIONAL PROTEIN GLMU"/>
    <property type="match status" value="1"/>
</dbReference>
<dbReference type="Proteomes" id="UP001268089">
    <property type="component" value="Unassembled WGS sequence"/>
</dbReference>
<feature type="binding site" evidence="18">
    <location>
        <begin position="412"/>
        <end position="413"/>
    </location>
    <ligand>
        <name>acetyl-CoA</name>
        <dbReference type="ChEBI" id="CHEBI:57288"/>
    </ligand>
</feature>
<evidence type="ECO:0000259" key="19">
    <source>
        <dbReference type="Pfam" id="PF12804"/>
    </source>
</evidence>
<dbReference type="InterPro" id="IPR001451">
    <property type="entry name" value="Hexapep"/>
</dbReference>
<dbReference type="InterPro" id="IPR050065">
    <property type="entry name" value="GlmU-like"/>
</dbReference>
<dbReference type="Gene3D" id="3.90.550.10">
    <property type="entry name" value="Spore Coat Polysaccharide Biosynthesis Protein SpsA, Chain A"/>
    <property type="match status" value="1"/>
</dbReference>
<feature type="binding site" evidence="18">
    <location>
        <position position="249"/>
    </location>
    <ligand>
        <name>UDP-N-acetyl-alpha-D-glucosamine</name>
        <dbReference type="ChEBI" id="CHEBI:57705"/>
    </ligand>
</feature>
<evidence type="ECO:0000256" key="9">
    <source>
        <dbReference type="ARBA" id="ARBA00022842"/>
    </source>
</evidence>
<evidence type="ECO:0000256" key="7">
    <source>
        <dbReference type="ARBA" id="ARBA00022723"/>
    </source>
</evidence>
<feature type="binding site" evidence="18">
    <location>
        <position position="98"/>
    </location>
    <ligand>
        <name>UDP-N-acetyl-alpha-D-glucosamine</name>
        <dbReference type="ChEBI" id="CHEBI:57705"/>
    </ligand>
</feature>
<dbReference type="SUPFAM" id="SSF51161">
    <property type="entry name" value="Trimeric LpxA-like enzymes"/>
    <property type="match status" value="1"/>
</dbReference>
<feature type="binding site" evidence="18">
    <location>
        <begin position="125"/>
        <end position="127"/>
    </location>
    <ligand>
        <name>UDP-N-acetyl-alpha-D-glucosamine</name>
        <dbReference type="ChEBI" id="CHEBI:57705"/>
    </ligand>
</feature>
<comment type="cofactor">
    <cofactor evidence="18">
        <name>Mg(2+)</name>
        <dbReference type="ChEBI" id="CHEBI:18420"/>
    </cofactor>
    <text evidence="18">Binds 1 Mg(2+) ion per subunit.</text>
</comment>
<keyword evidence="11 18" id="KW-0573">Peptidoglycan synthesis</keyword>
<feature type="binding site" evidence="18">
    <location>
        <position position="449"/>
    </location>
    <ligand>
        <name>acetyl-CoA</name>
        <dbReference type="ChEBI" id="CHEBI:57288"/>
    </ligand>
</feature>
<feature type="region of interest" description="Linker" evidence="18">
    <location>
        <begin position="252"/>
        <end position="272"/>
    </location>
</feature>
<dbReference type="CDD" id="cd02540">
    <property type="entry name" value="GT2_GlmU_N_bac"/>
    <property type="match status" value="1"/>
</dbReference>
<dbReference type="EMBL" id="JAVDXO010000009">
    <property type="protein sequence ID" value="MDR7308167.1"/>
    <property type="molecule type" value="Genomic_DNA"/>
</dbReference>
<dbReference type="GO" id="GO:0019134">
    <property type="term" value="F:glucosamine-1-phosphate N-acetyltransferase activity"/>
    <property type="evidence" value="ECO:0007669"/>
    <property type="project" value="UniProtKB-EC"/>
</dbReference>
<dbReference type="Pfam" id="PF00132">
    <property type="entry name" value="Hexapep"/>
    <property type="match status" value="1"/>
</dbReference>
<comment type="subunit">
    <text evidence="18">Homotrimer.</text>
</comment>
<evidence type="ECO:0000256" key="13">
    <source>
        <dbReference type="ARBA" id="ARBA00023315"/>
    </source>
</evidence>
<gene>
    <name evidence="18" type="primary">glmU</name>
    <name evidence="20" type="ORF">J2X15_003476</name>
</gene>
<proteinExistence type="inferred from homology"/>
<feature type="domain" description="MobA-like NTP transferase" evidence="19">
    <location>
        <begin position="23"/>
        <end position="162"/>
    </location>
</feature>
<keyword evidence="8 18" id="KW-0677">Repeat</keyword>
<dbReference type="GO" id="GO:0003977">
    <property type="term" value="F:UDP-N-acetylglucosamine diphosphorylase activity"/>
    <property type="evidence" value="ECO:0007669"/>
    <property type="project" value="UniProtKB-EC"/>
</dbReference>
<comment type="caution">
    <text evidence="20">The sequence shown here is derived from an EMBL/GenBank/DDBJ whole genome shotgun (WGS) entry which is preliminary data.</text>
</comment>
<comment type="pathway">
    <text evidence="18">Nucleotide-sugar biosynthesis; UDP-N-acetyl-alpha-D-glucosamine biosynthesis; UDP-N-acetyl-alpha-D-glucosamine from N-acetyl-alpha-D-glucosamine 1-phosphate: step 1/1.</text>
</comment>
<evidence type="ECO:0000313" key="20">
    <source>
        <dbReference type="EMBL" id="MDR7308167.1"/>
    </source>
</evidence>
<evidence type="ECO:0000256" key="4">
    <source>
        <dbReference type="ARBA" id="ARBA00022490"/>
    </source>
</evidence>
<comment type="function">
    <text evidence="17 18">Catalyzes the last two sequential reactions in the de novo biosynthetic pathway for UDP-N-acetylglucosamine (UDP-GlcNAc). The C-terminal domain catalyzes the transfer of acetyl group from acetyl coenzyme A to glucosamine-1-phosphate (GlcN-1-P) to produce N-acetylglucosamine-1-phosphate (GlcNAc-1-P), which is converted into UDP-GlcNAc by the transfer of uridine 5-monophosphate (from uridine 5-triphosphate), a reaction catalyzed by the N-terminal domain.</text>
</comment>
<dbReference type="SUPFAM" id="SSF53448">
    <property type="entry name" value="Nucleotide-diphospho-sugar transferases"/>
    <property type="match status" value="1"/>
</dbReference>
<evidence type="ECO:0000256" key="1">
    <source>
        <dbReference type="ARBA" id="ARBA00004496"/>
    </source>
</evidence>
<comment type="catalytic activity">
    <reaction evidence="16 18">
        <text>N-acetyl-alpha-D-glucosamine 1-phosphate + UTP + H(+) = UDP-N-acetyl-alpha-D-glucosamine + diphosphate</text>
        <dbReference type="Rhea" id="RHEA:13509"/>
        <dbReference type="ChEBI" id="CHEBI:15378"/>
        <dbReference type="ChEBI" id="CHEBI:33019"/>
        <dbReference type="ChEBI" id="CHEBI:46398"/>
        <dbReference type="ChEBI" id="CHEBI:57705"/>
        <dbReference type="ChEBI" id="CHEBI:57776"/>
        <dbReference type="EC" id="2.7.7.23"/>
    </reaction>
</comment>
<feature type="binding site" evidence="18">
    <location>
        <position position="377"/>
    </location>
    <ligand>
        <name>UDP-N-acetyl-alpha-D-glucosamine</name>
        <dbReference type="ChEBI" id="CHEBI:57705"/>
    </ligand>
</feature>
<keyword evidence="12 18" id="KW-0511">Multifunctional enzyme</keyword>
<comment type="subcellular location">
    <subcellularLocation>
        <location evidence="1 18">Cytoplasm</location>
    </subcellularLocation>
</comment>
<evidence type="ECO:0000256" key="17">
    <source>
        <dbReference type="ARBA" id="ARBA00049628"/>
    </source>
</evidence>
<evidence type="ECO:0000256" key="3">
    <source>
        <dbReference type="ARBA" id="ARBA00007947"/>
    </source>
</evidence>
<feature type="binding site" evidence="18">
    <location>
        <position position="403"/>
    </location>
    <ligand>
        <name>UDP-N-acetyl-alpha-D-glucosamine</name>
        <dbReference type="ChEBI" id="CHEBI:57705"/>
    </ligand>
</feature>
<keyword evidence="6 18" id="KW-0548">Nucleotidyltransferase</keyword>
<dbReference type="HAMAP" id="MF_01631">
    <property type="entry name" value="GlmU"/>
    <property type="match status" value="1"/>
</dbReference>
<comment type="pathway">
    <text evidence="18">Nucleotide-sugar biosynthesis; UDP-N-acetyl-alpha-D-glucosamine biosynthesis; N-acetyl-alpha-D-glucosamine 1-phosphate from alpha-D-glucosamine 6-phosphate (route II): step 2/2.</text>
</comment>
<evidence type="ECO:0000256" key="15">
    <source>
        <dbReference type="ARBA" id="ARBA00048247"/>
    </source>
</evidence>
<feature type="binding site" evidence="18">
    <location>
        <position position="249"/>
    </location>
    <ligand>
        <name>Mg(2+)</name>
        <dbReference type="ChEBI" id="CHEBI:18420"/>
    </ligand>
</feature>
<feature type="region of interest" description="N-acetyltransferase" evidence="18">
    <location>
        <begin position="273"/>
        <end position="484"/>
    </location>
</feature>
<keyword evidence="10 18" id="KW-0133">Cell shape</keyword>
<evidence type="ECO:0000256" key="10">
    <source>
        <dbReference type="ARBA" id="ARBA00022960"/>
    </source>
</evidence>
<keyword evidence="7 18" id="KW-0479">Metal-binding</keyword>
<evidence type="ECO:0000256" key="16">
    <source>
        <dbReference type="ARBA" id="ARBA00048493"/>
    </source>
</evidence>
<feature type="active site" description="Proton acceptor" evidence="18">
    <location>
        <position position="389"/>
    </location>
</feature>
<evidence type="ECO:0000256" key="18">
    <source>
        <dbReference type="HAMAP-Rule" id="MF_01631"/>
    </source>
</evidence>
<feature type="region of interest" description="Pyrophosphorylase" evidence="18">
    <location>
        <begin position="1"/>
        <end position="251"/>
    </location>
</feature>
<keyword evidence="4 18" id="KW-0963">Cytoplasm</keyword>
<protein>
    <recommendedName>
        <fullName evidence="18">Bifunctional protein GlmU</fullName>
    </recommendedName>
    <domain>
        <recommendedName>
            <fullName evidence="18">UDP-N-acetylglucosamine pyrophosphorylase</fullName>
            <ecNumber evidence="18">2.7.7.23</ecNumber>
        </recommendedName>
        <alternativeName>
            <fullName evidence="18">N-acetylglucosamine-1-phosphate uridyltransferase</fullName>
        </alternativeName>
    </domain>
    <domain>
        <recommendedName>
            <fullName evidence="18">Glucosamine-1-phosphate N-acetyltransferase</fullName>
            <ecNumber evidence="18">2.3.1.157</ecNumber>
        </recommendedName>
    </domain>
</protein>